<dbReference type="InterPro" id="IPR029016">
    <property type="entry name" value="GAF-like_dom_sf"/>
</dbReference>
<dbReference type="Gene3D" id="1.10.10.10">
    <property type="entry name" value="Winged helix-like DNA-binding domain superfamily/Winged helix DNA-binding domain"/>
    <property type="match status" value="1"/>
</dbReference>
<evidence type="ECO:0000313" key="6">
    <source>
        <dbReference type="EMBL" id="GGA54955.1"/>
    </source>
</evidence>
<sequence length="258" mass="28148">MPAKNHIDLVVKTLNVLESLAQSEHGKALKEVAAEVGLVKSSVFRILFTLKQAGYVEQPEANGVYRLTLKTAGLTRRNSERMGFVTVARPHLTRLRDELDESVALAERRDRSIVLIDVLETSHPLRLTFHIGDHCPIHATAMGKAVAAFLSTREVTALLDKSELPQYTQNTNTRVRDLKADLGRVHKLGYSVNDEETVSGAVVIGAPIFDSKKSVCGALSVNTPTVRCSATKKKRLIAAVIDAGNQISADLSDIGFVR</sequence>
<dbReference type="EMBL" id="BMJB01000001">
    <property type="protein sequence ID" value="GGA54955.1"/>
    <property type="molecule type" value="Genomic_DNA"/>
</dbReference>
<dbReference type="InterPro" id="IPR036388">
    <property type="entry name" value="WH-like_DNA-bd_sf"/>
</dbReference>
<reference evidence="6" key="1">
    <citation type="journal article" date="2014" name="Int. J. Syst. Evol. Microbiol.">
        <title>Complete genome sequence of Corynebacterium casei LMG S-19264T (=DSM 44701T), isolated from a smear-ripened cheese.</title>
        <authorList>
            <consortium name="US DOE Joint Genome Institute (JGI-PGF)"/>
            <person name="Walter F."/>
            <person name="Albersmeier A."/>
            <person name="Kalinowski J."/>
            <person name="Ruckert C."/>
        </authorList>
    </citation>
    <scope>NUCLEOTIDE SEQUENCE</scope>
    <source>
        <strain evidence="6">CGMCC 1.15447</strain>
    </source>
</reference>
<dbReference type="PROSITE" id="PS51077">
    <property type="entry name" value="HTH_ICLR"/>
    <property type="match status" value="1"/>
</dbReference>
<dbReference type="PANTHER" id="PTHR30136">
    <property type="entry name" value="HELIX-TURN-HELIX TRANSCRIPTIONAL REGULATOR, ICLR FAMILY"/>
    <property type="match status" value="1"/>
</dbReference>
<accession>A0A916REQ8</accession>
<evidence type="ECO:0000256" key="1">
    <source>
        <dbReference type="ARBA" id="ARBA00023015"/>
    </source>
</evidence>
<keyword evidence="1" id="KW-0805">Transcription regulation</keyword>
<name>A0A916REQ8_9BACT</name>
<dbReference type="InterPro" id="IPR036390">
    <property type="entry name" value="WH_DNA-bd_sf"/>
</dbReference>
<dbReference type="Gene3D" id="3.30.450.40">
    <property type="match status" value="1"/>
</dbReference>
<dbReference type="Pfam" id="PF01614">
    <property type="entry name" value="IclR_C"/>
    <property type="match status" value="1"/>
</dbReference>
<dbReference type="PANTHER" id="PTHR30136:SF24">
    <property type="entry name" value="HTH-TYPE TRANSCRIPTIONAL REPRESSOR ALLR"/>
    <property type="match status" value="1"/>
</dbReference>
<dbReference type="Proteomes" id="UP000648801">
    <property type="component" value="Unassembled WGS sequence"/>
</dbReference>
<dbReference type="SUPFAM" id="SSF55781">
    <property type="entry name" value="GAF domain-like"/>
    <property type="match status" value="1"/>
</dbReference>
<dbReference type="SUPFAM" id="SSF46785">
    <property type="entry name" value="Winged helix' DNA-binding domain"/>
    <property type="match status" value="1"/>
</dbReference>
<comment type="caution">
    <text evidence="6">The sequence shown here is derived from an EMBL/GenBank/DDBJ whole genome shotgun (WGS) entry which is preliminary data.</text>
</comment>
<keyword evidence="2" id="KW-0238">DNA-binding</keyword>
<evidence type="ECO:0000259" key="5">
    <source>
        <dbReference type="PROSITE" id="PS51078"/>
    </source>
</evidence>
<dbReference type="InterPro" id="IPR014757">
    <property type="entry name" value="Tscrpt_reg_IclR_C"/>
</dbReference>
<gene>
    <name evidence="6" type="ORF">GCM10011507_02770</name>
</gene>
<evidence type="ECO:0000256" key="2">
    <source>
        <dbReference type="ARBA" id="ARBA00023125"/>
    </source>
</evidence>
<feature type="domain" description="HTH iclR-type" evidence="4">
    <location>
        <begin position="7"/>
        <end position="69"/>
    </location>
</feature>
<dbReference type="Pfam" id="PF09339">
    <property type="entry name" value="HTH_IclR"/>
    <property type="match status" value="1"/>
</dbReference>
<dbReference type="FunFam" id="1.10.10.10:FF:000056">
    <property type="entry name" value="IclR family transcriptional regulator"/>
    <property type="match status" value="1"/>
</dbReference>
<dbReference type="AlphaFoldDB" id="A0A916REQ8"/>
<feature type="domain" description="IclR-ED" evidence="5">
    <location>
        <begin position="70"/>
        <end position="253"/>
    </location>
</feature>
<dbReference type="InterPro" id="IPR005471">
    <property type="entry name" value="Tscrpt_reg_IclR_N"/>
</dbReference>
<dbReference type="GO" id="GO:0003700">
    <property type="term" value="F:DNA-binding transcription factor activity"/>
    <property type="evidence" value="ECO:0007669"/>
    <property type="project" value="TreeGrafter"/>
</dbReference>
<protein>
    <submittedName>
        <fullName evidence="6">IclR family transcriptional regulator</fullName>
    </submittedName>
</protein>
<evidence type="ECO:0000259" key="4">
    <source>
        <dbReference type="PROSITE" id="PS51077"/>
    </source>
</evidence>
<dbReference type="SMART" id="SM00346">
    <property type="entry name" value="HTH_ICLR"/>
    <property type="match status" value="1"/>
</dbReference>
<keyword evidence="7" id="KW-1185">Reference proteome</keyword>
<dbReference type="GO" id="GO:0003677">
    <property type="term" value="F:DNA binding"/>
    <property type="evidence" value="ECO:0007669"/>
    <property type="project" value="UniProtKB-KW"/>
</dbReference>
<organism evidence="6 7">
    <name type="scientific">Edaphobacter acidisoli</name>
    <dbReference type="NCBI Taxonomy" id="2040573"/>
    <lineage>
        <taxon>Bacteria</taxon>
        <taxon>Pseudomonadati</taxon>
        <taxon>Acidobacteriota</taxon>
        <taxon>Terriglobia</taxon>
        <taxon>Terriglobales</taxon>
        <taxon>Acidobacteriaceae</taxon>
        <taxon>Edaphobacter</taxon>
    </lineage>
</organism>
<reference evidence="6" key="2">
    <citation type="submission" date="2020-09" db="EMBL/GenBank/DDBJ databases">
        <authorList>
            <person name="Sun Q."/>
            <person name="Zhou Y."/>
        </authorList>
    </citation>
    <scope>NUCLEOTIDE SEQUENCE</scope>
    <source>
        <strain evidence="6">CGMCC 1.15447</strain>
    </source>
</reference>
<dbReference type="RefSeq" id="WP_188757573.1">
    <property type="nucleotide sequence ID" value="NZ_BMJB01000001.1"/>
</dbReference>
<keyword evidence="3" id="KW-0804">Transcription</keyword>
<dbReference type="InterPro" id="IPR050707">
    <property type="entry name" value="HTH_MetabolicPath_Reg"/>
</dbReference>
<proteinExistence type="predicted"/>
<evidence type="ECO:0000256" key="3">
    <source>
        <dbReference type="ARBA" id="ARBA00023163"/>
    </source>
</evidence>
<evidence type="ECO:0000313" key="7">
    <source>
        <dbReference type="Proteomes" id="UP000648801"/>
    </source>
</evidence>
<dbReference type="PROSITE" id="PS51078">
    <property type="entry name" value="ICLR_ED"/>
    <property type="match status" value="1"/>
</dbReference>
<dbReference type="GO" id="GO:0045892">
    <property type="term" value="P:negative regulation of DNA-templated transcription"/>
    <property type="evidence" value="ECO:0007669"/>
    <property type="project" value="TreeGrafter"/>
</dbReference>